<dbReference type="Proteomes" id="UP000008827">
    <property type="component" value="Chromosome 9"/>
</dbReference>
<dbReference type="SUPFAM" id="SSF101690">
    <property type="entry name" value="PAZ domain"/>
    <property type="match status" value="1"/>
</dbReference>
<keyword evidence="1" id="KW-1133">Transmembrane helix</keyword>
<keyword evidence="1" id="KW-0472">Membrane</keyword>
<dbReference type="InParanoid" id="K7LDF7"/>
<dbReference type="InterPro" id="IPR036085">
    <property type="entry name" value="PAZ_dom_sf"/>
</dbReference>
<dbReference type="PaxDb" id="3847-GLYMA09G21860.1"/>
<evidence type="ECO:0000313" key="2">
    <source>
        <dbReference type="EMBL" id="KRH38256.1"/>
    </source>
</evidence>
<keyword evidence="4" id="KW-1185">Reference proteome</keyword>
<accession>K7LDF7</accession>
<protein>
    <submittedName>
        <fullName evidence="2 3">Uncharacterized protein</fullName>
    </submittedName>
</protein>
<dbReference type="PANTHER" id="PTHR22891">
    <property type="entry name" value="EUKARYOTIC TRANSLATION INITIATION FACTOR 2C"/>
    <property type="match status" value="1"/>
</dbReference>
<dbReference type="EnsemblPlants" id="KRH38256">
    <property type="protein sequence ID" value="KRH38256"/>
    <property type="gene ID" value="GLYMA_09G122100"/>
</dbReference>
<reference evidence="2" key="3">
    <citation type="submission" date="2018-07" db="EMBL/GenBank/DDBJ databases">
        <title>WGS assembly of Glycine max.</title>
        <authorList>
            <person name="Schmutz J."/>
            <person name="Cannon S."/>
            <person name="Schlueter J."/>
            <person name="Ma J."/>
            <person name="Mitros T."/>
            <person name="Nelson W."/>
            <person name="Hyten D."/>
            <person name="Song Q."/>
            <person name="Thelen J."/>
            <person name="Cheng J."/>
            <person name="Xu D."/>
            <person name="Hellsten U."/>
            <person name="May G."/>
            <person name="Yu Y."/>
            <person name="Sakurai T."/>
            <person name="Umezawa T."/>
            <person name="Bhattacharyya M."/>
            <person name="Sandhu D."/>
            <person name="Valliyodan B."/>
            <person name="Lindquist E."/>
            <person name="Peto M."/>
            <person name="Grant D."/>
            <person name="Shu S."/>
            <person name="Goodstein D."/>
            <person name="Barry K."/>
            <person name="Futrell-Griggs M."/>
            <person name="Abernathy B."/>
            <person name="Du J."/>
            <person name="Tian Z."/>
            <person name="Zhu L."/>
            <person name="Gill N."/>
            <person name="Joshi T."/>
            <person name="Libault M."/>
            <person name="Sethuraman A."/>
            <person name="Zhang X."/>
            <person name="Shinozaki K."/>
            <person name="Nguyen H."/>
            <person name="Wing R."/>
            <person name="Cregan P."/>
            <person name="Specht J."/>
            <person name="Grimwood J."/>
            <person name="Rokhsar D."/>
            <person name="Stacey G."/>
            <person name="Shoemaker R."/>
            <person name="Jackson S."/>
        </authorList>
    </citation>
    <scope>NUCLEOTIDE SEQUENCE</scope>
    <source>
        <tissue evidence="2">Callus</tissue>
    </source>
</reference>
<evidence type="ECO:0000313" key="4">
    <source>
        <dbReference type="Proteomes" id="UP000008827"/>
    </source>
</evidence>
<dbReference type="AlphaFoldDB" id="K7LDF7"/>
<dbReference type="STRING" id="3847.K7LDF7"/>
<evidence type="ECO:0000256" key="1">
    <source>
        <dbReference type="SAM" id="Phobius"/>
    </source>
</evidence>
<feature type="transmembrane region" description="Helical" evidence="1">
    <location>
        <begin position="101"/>
        <end position="127"/>
    </location>
</feature>
<reference evidence="2 3" key="1">
    <citation type="journal article" date="2010" name="Nature">
        <title>Genome sequence of the palaeopolyploid soybean.</title>
        <authorList>
            <person name="Schmutz J."/>
            <person name="Cannon S.B."/>
            <person name="Schlueter J."/>
            <person name="Ma J."/>
            <person name="Mitros T."/>
            <person name="Nelson W."/>
            <person name="Hyten D.L."/>
            <person name="Song Q."/>
            <person name="Thelen J.J."/>
            <person name="Cheng J."/>
            <person name="Xu D."/>
            <person name="Hellsten U."/>
            <person name="May G.D."/>
            <person name="Yu Y."/>
            <person name="Sakurai T."/>
            <person name="Umezawa T."/>
            <person name="Bhattacharyya M.K."/>
            <person name="Sandhu D."/>
            <person name="Valliyodan B."/>
            <person name="Lindquist E."/>
            <person name="Peto M."/>
            <person name="Grant D."/>
            <person name="Shu S."/>
            <person name="Goodstein D."/>
            <person name="Barry K."/>
            <person name="Futrell-Griggs M."/>
            <person name="Abernathy B."/>
            <person name="Du J."/>
            <person name="Tian Z."/>
            <person name="Zhu L."/>
            <person name="Gill N."/>
            <person name="Joshi T."/>
            <person name="Libault M."/>
            <person name="Sethuraman A."/>
            <person name="Zhang X.-C."/>
            <person name="Shinozaki K."/>
            <person name="Nguyen H.T."/>
            <person name="Wing R.A."/>
            <person name="Cregan P."/>
            <person name="Specht J."/>
            <person name="Grimwood J."/>
            <person name="Rokhsar D."/>
            <person name="Stacey G."/>
            <person name="Shoemaker R.C."/>
            <person name="Jackson S.A."/>
        </authorList>
    </citation>
    <scope>NUCLEOTIDE SEQUENCE</scope>
    <source>
        <strain evidence="3">cv. Williams 82</strain>
        <tissue evidence="2">Callus</tissue>
    </source>
</reference>
<proteinExistence type="predicted"/>
<dbReference type="eggNOG" id="KOG1041">
    <property type="taxonomic scope" value="Eukaryota"/>
</dbReference>
<gene>
    <name evidence="2" type="ORF">GLYMA_09G122100</name>
</gene>
<dbReference type="HOGENOM" id="CLU_1799943_0_0_1"/>
<keyword evidence="1" id="KW-0812">Transmembrane</keyword>
<dbReference type="Gramene" id="KRH38256">
    <property type="protein sequence ID" value="KRH38256"/>
    <property type="gene ID" value="GLYMA_09G122100"/>
</dbReference>
<reference evidence="3" key="2">
    <citation type="submission" date="2018-02" db="UniProtKB">
        <authorList>
            <consortium name="EnsemblPlants"/>
        </authorList>
    </citation>
    <scope>IDENTIFICATION</scope>
    <source>
        <strain evidence="3">Williams 82</strain>
    </source>
</reference>
<evidence type="ECO:0000313" key="3">
    <source>
        <dbReference type="EnsemblPlants" id="KRH38256"/>
    </source>
</evidence>
<organism evidence="2">
    <name type="scientific">Glycine max</name>
    <name type="common">Soybean</name>
    <name type="synonym">Glycine hispida</name>
    <dbReference type="NCBI Taxonomy" id="3847"/>
    <lineage>
        <taxon>Eukaryota</taxon>
        <taxon>Viridiplantae</taxon>
        <taxon>Streptophyta</taxon>
        <taxon>Embryophyta</taxon>
        <taxon>Tracheophyta</taxon>
        <taxon>Spermatophyta</taxon>
        <taxon>Magnoliopsida</taxon>
        <taxon>eudicotyledons</taxon>
        <taxon>Gunneridae</taxon>
        <taxon>Pentapetalae</taxon>
        <taxon>rosids</taxon>
        <taxon>fabids</taxon>
        <taxon>Fabales</taxon>
        <taxon>Fabaceae</taxon>
        <taxon>Papilionoideae</taxon>
        <taxon>50 kb inversion clade</taxon>
        <taxon>NPAAA clade</taxon>
        <taxon>indigoferoid/millettioid clade</taxon>
        <taxon>Phaseoleae</taxon>
        <taxon>Glycine</taxon>
        <taxon>Glycine subgen. Soja</taxon>
    </lineage>
</organism>
<sequence>MVTHGLSCRVGLCLRDRLWRHYSLSLSKSCKIVGGQRYTKGLNEKQITSLLKVSCQRPREQETNILQTIHETDYEYNPYAKEFGISIDSKLVSVKARVYTFFIPVFSSSMFMIHVIGVKLILCGLTLRGQWTFTISRVCTIALT</sequence>
<dbReference type="EMBL" id="CM000842">
    <property type="protein sequence ID" value="KRH38256.1"/>
    <property type="molecule type" value="Genomic_DNA"/>
</dbReference>
<name>K7LDF7_SOYBN</name>